<keyword evidence="2" id="KW-0418">Kinase</keyword>
<dbReference type="Gene3D" id="1.10.510.10">
    <property type="entry name" value="Transferase(Phosphotransferase) domain 1"/>
    <property type="match status" value="1"/>
</dbReference>
<keyword evidence="3" id="KW-1185">Reference proteome</keyword>
<dbReference type="AlphaFoldDB" id="A0A197K305"/>
<feature type="domain" description="Protein kinase" evidence="1">
    <location>
        <begin position="1"/>
        <end position="201"/>
    </location>
</feature>
<protein>
    <submittedName>
        <fullName evidence="2">Kinase-like protein</fullName>
    </submittedName>
</protein>
<dbReference type="GO" id="GO:0005634">
    <property type="term" value="C:nucleus"/>
    <property type="evidence" value="ECO:0007669"/>
    <property type="project" value="TreeGrafter"/>
</dbReference>
<keyword evidence="2" id="KW-0808">Transferase</keyword>
<dbReference type="PROSITE" id="PS50011">
    <property type="entry name" value="PROTEIN_KINASE_DOM"/>
    <property type="match status" value="1"/>
</dbReference>
<sequence>MDIQHEVTMLKAADRHTHLVEYLGIIEDPIGPCILFELCLSNNLNSLLSNRGAIAEEEETRYFSAQIATGLGHLRDRDFILCDLRPENILFASGMRVRIGHLGLAERFDPKRRNGSRVGTDGFRAPEIIDLTPHTRTTYPTKLERALEKGECKLKPDAKGLVRLVLDFDSKNRPQLTSLRRQKFFKLGYCPTILSEDVFKV</sequence>
<proteinExistence type="predicted"/>
<dbReference type="Pfam" id="PF00069">
    <property type="entry name" value="Pkinase"/>
    <property type="match status" value="1"/>
</dbReference>
<dbReference type="PANTHER" id="PTHR24345">
    <property type="entry name" value="SERINE/THREONINE-PROTEIN KINASE PLK"/>
    <property type="match status" value="1"/>
</dbReference>
<dbReference type="EMBL" id="KV442029">
    <property type="protein sequence ID" value="OAQ31573.1"/>
    <property type="molecule type" value="Genomic_DNA"/>
</dbReference>
<accession>A0A197K305</accession>
<dbReference type="GO" id="GO:0004672">
    <property type="term" value="F:protein kinase activity"/>
    <property type="evidence" value="ECO:0007669"/>
    <property type="project" value="InterPro"/>
</dbReference>
<dbReference type="OrthoDB" id="2363807at2759"/>
<dbReference type="SUPFAM" id="SSF56112">
    <property type="entry name" value="Protein kinase-like (PK-like)"/>
    <property type="match status" value="1"/>
</dbReference>
<dbReference type="Proteomes" id="UP000078512">
    <property type="component" value="Unassembled WGS sequence"/>
</dbReference>
<dbReference type="STRING" id="1314771.A0A197K305"/>
<evidence type="ECO:0000313" key="3">
    <source>
        <dbReference type="Proteomes" id="UP000078512"/>
    </source>
</evidence>
<name>A0A197K305_9FUNG</name>
<evidence type="ECO:0000259" key="1">
    <source>
        <dbReference type="PROSITE" id="PS50011"/>
    </source>
</evidence>
<organism evidence="2 3">
    <name type="scientific">Linnemannia elongata AG-77</name>
    <dbReference type="NCBI Taxonomy" id="1314771"/>
    <lineage>
        <taxon>Eukaryota</taxon>
        <taxon>Fungi</taxon>
        <taxon>Fungi incertae sedis</taxon>
        <taxon>Mucoromycota</taxon>
        <taxon>Mortierellomycotina</taxon>
        <taxon>Mortierellomycetes</taxon>
        <taxon>Mortierellales</taxon>
        <taxon>Mortierellaceae</taxon>
        <taxon>Linnemannia</taxon>
    </lineage>
</organism>
<evidence type="ECO:0000313" key="2">
    <source>
        <dbReference type="EMBL" id="OAQ31573.1"/>
    </source>
</evidence>
<dbReference type="GO" id="GO:0005524">
    <property type="term" value="F:ATP binding"/>
    <property type="evidence" value="ECO:0007669"/>
    <property type="project" value="InterPro"/>
</dbReference>
<dbReference type="InterPro" id="IPR000719">
    <property type="entry name" value="Prot_kinase_dom"/>
</dbReference>
<dbReference type="InterPro" id="IPR011009">
    <property type="entry name" value="Kinase-like_dom_sf"/>
</dbReference>
<reference evidence="2 3" key="1">
    <citation type="submission" date="2016-05" db="EMBL/GenBank/DDBJ databases">
        <title>Genome sequencing reveals origins of a unique bacterial endosymbiosis in the earliest lineages of terrestrial Fungi.</title>
        <authorList>
            <consortium name="DOE Joint Genome Institute"/>
            <person name="Uehling J."/>
            <person name="Gryganskyi A."/>
            <person name="Hameed K."/>
            <person name="Tschaplinski T."/>
            <person name="Misztal P."/>
            <person name="Wu S."/>
            <person name="Desiro A."/>
            <person name="Vande Pol N."/>
            <person name="Du Z.-Y."/>
            <person name="Zienkiewicz A."/>
            <person name="Zienkiewicz K."/>
            <person name="Morin E."/>
            <person name="Tisserant E."/>
            <person name="Splivallo R."/>
            <person name="Hainaut M."/>
            <person name="Henrissat B."/>
            <person name="Ohm R."/>
            <person name="Kuo A."/>
            <person name="Yan J."/>
            <person name="Lipzen A."/>
            <person name="Nolan M."/>
            <person name="Labutti K."/>
            <person name="Barry K."/>
            <person name="Goldstein A."/>
            <person name="Labbe J."/>
            <person name="Schadt C."/>
            <person name="Tuskan G."/>
            <person name="Grigoriev I."/>
            <person name="Martin F."/>
            <person name="Vilgalys R."/>
            <person name="Bonito G."/>
        </authorList>
    </citation>
    <scope>NUCLEOTIDE SEQUENCE [LARGE SCALE GENOMIC DNA]</scope>
    <source>
        <strain evidence="2 3">AG-77</strain>
    </source>
</reference>
<gene>
    <name evidence="2" type="ORF">K457DRAFT_17283</name>
</gene>